<gene>
    <name evidence="2" type="ORF">ANN_21548</name>
</gene>
<dbReference type="EMBL" id="JAJSOF020000033">
    <property type="protein sequence ID" value="KAJ4429391.1"/>
    <property type="molecule type" value="Genomic_DNA"/>
</dbReference>
<accession>A0ABQ8S697</accession>
<dbReference type="Proteomes" id="UP001148838">
    <property type="component" value="Unassembled WGS sequence"/>
</dbReference>
<proteinExistence type="predicted"/>
<evidence type="ECO:0000256" key="1">
    <source>
        <dbReference type="SAM" id="MobiDB-lite"/>
    </source>
</evidence>
<organism evidence="2 3">
    <name type="scientific">Periplaneta americana</name>
    <name type="common">American cockroach</name>
    <name type="synonym">Blatta americana</name>
    <dbReference type="NCBI Taxonomy" id="6978"/>
    <lineage>
        <taxon>Eukaryota</taxon>
        <taxon>Metazoa</taxon>
        <taxon>Ecdysozoa</taxon>
        <taxon>Arthropoda</taxon>
        <taxon>Hexapoda</taxon>
        <taxon>Insecta</taxon>
        <taxon>Pterygota</taxon>
        <taxon>Neoptera</taxon>
        <taxon>Polyneoptera</taxon>
        <taxon>Dictyoptera</taxon>
        <taxon>Blattodea</taxon>
        <taxon>Blattoidea</taxon>
        <taxon>Blattidae</taxon>
        <taxon>Blattinae</taxon>
        <taxon>Periplaneta</taxon>
    </lineage>
</organism>
<sequence length="73" mass="8007">MEAGRALVRSDLDPPVRARTCQQPRHTNADFATRSGPRAADIRTSALRARGNDKTAENSAQRQPRDCSTLGQM</sequence>
<evidence type="ECO:0000313" key="2">
    <source>
        <dbReference type="EMBL" id="KAJ4429391.1"/>
    </source>
</evidence>
<protein>
    <submittedName>
        <fullName evidence="2">Uncharacterized protein</fullName>
    </submittedName>
</protein>
<reference evidence="2 3" key="1">
    <citation type="journal article" date="2022" name="Allergy">
        <title>Genome assembly and annotation of Periplaneta americana reveal a comprehensive cockroach allergen profile.</title>
        <authorList>
            <person name="Wang L."/>
            <person name="Xiong Q."/>
            <person name="Saelim N."/>
            <person name="Wang L."/>
            <person name="Nong W."/>
            <person name="Wan A.T."/>
            <person name="Shi M."/>
            <person name="Liu X."/>
            <person name="Cao Q."/>
            <person name="Hui J.H.L."/>
            <person name="Sookrung N."/>
            <person name="Leung T.F."/>
            <person name="Tungtrongchitr A."/>
            <person name="Tsui S.K.W."/>
        </authorList>
    </citation>
    <scope>NUCLEOTIDE SEQUENCE [LARGE SCALE GENOMIC DNA]</scope>
    <source>
        <strain evidence="2">PWHHKU_190912</strain>
    </source>
</reference>
<name>A0ABQ8S697_PERAM</name>
<comment type="caution">
    <text evidence="2">The sequence shown here is derived from an EMBL/GenBank/DDBJ whole genome shotgun (WGS) entry which is preliminary data.</text>
</comment>
<feature type="region of interest" description="Disordered" evidence="1">
    <location>
        <begin position="1"/>
        <end position="73"/>
    </location>
</feature>
<evidence type="ECO:0000313" key="3">
    <source>
        <dbReference type="Proteomes" id="UP001148838"/>
    </source>
</evidence>
<keyword evidence="3" id="KW-1185">Reference proteome</keyword>